<gene>
    <name evidence="1" type="ORF">SAMN05216499_11882</name>
</gene>
<dbReference type="InterPro" id="IPR036291">
    <property type="entry name" value="NAD(P)-bd_dom_sf"/>
</dbReference>
<dbReference type="EMBL" id="FRBI01000018">
    <property type="protein sequence ID" value="SHN01931.1"/>
    <property type="molecule type" value="Genomic_DNA"/>
</dbReference>
<dbReference type="Proteomes" id="UP000184111">
    <property type="component" value="Unassembled WGS sequence"/>
</dbReference>
<organism evidence="1 2">
    <name type="scientific">Actinacidiphila paucisporea</name>
    <dbReference type="NCBI Taxonomy" id="310782"/>
    <lineage>
        <taxon>Bacteria</taxon>
        <taxon>Bacillati</taxon>
        <taxon>Actinomycetota</taxon>
        <taxon>Actinomycetes</taxon>
        <taxon>Kitasatosporales</taxon>
        <taxon>Streptomycetaceae</taxon>
        <taxon>Actinacidiphila</taxon>
    </lineage>
</organism>
<sequence>MKVVVFGASGMVGHGVLRACLLDDEVTEVVTVGRGPLGVAHPKLREVAHADFTDLSPIAGELAGADACFYCLGVSTAGHTAEVYERVSHDFPLAAARLLAPGNPELTFTYVSGAGTDSTEQGRVAWARVKGRTENALLAMDMRAYMFRPGWIRPMHGAVSRTRTYRIIYRLTSWLYPLVHRLAPDQVTTTELLGRSMLGVVRLQGRGPHILSAADINRLGAPDAS</sequence>
<dbReference type="AlphaFoldDB" id="A0A1M7NE44"/>
<reference evidence="1 2" key="1">
    <citation type="submission" date="2016-11" db="EMBL/GenBank/DDBJ databases">
        <authorList>
            <person name="Jaros S."/>
            <person name="Januszkiewicz K."/>
            <person name="Wedrychowicz H."/>
        </authorList>
    </citation>
    <scope>NUCLEOTIDE SEQUENCE [LARGE SCALE GENOMIC DNA]</scope>
    <source>
        <strain evidence="1 2">CGMCC 4.2025</strain>
    </source>
</reference>
<accession>A0A1M7NE44</accession>
<dbReference type="SUPFAM" id="SSF51735">
    <property type="entry name" value="NAD(P)-binding Rossmann-fold domains"/>
    <property type="match status" value="1"/>
</dbReference>
<dbReference type="Gene3D" id="3.40.50.720">
    <property type="entry name" value="NAD(P)-binding Rossmann-like Domain"/>
    <property type="match status" value="1"/>
</dbReference>
<keyword evidence="2" id="KW-1185">Reference proteome</keyword>
<name>A0A1M7NE44_9ACTN</name>
<proteinExistence type="predicted"/>
<evidence type="ECO:0000313" key="1">
    <source>
        <dbReference type="EMBL" id="SHN01931.1"/>
    </source>
</evidence>
<evidence type="ECO:0008006" key="3">
    <source>
        <dbReference type="Google" id="ProtNLM"/>
    </source>
</evidence>
<dbReference type="RefSeq" id="WP_073501099.1">
    <property type="nucleotide sequence ID" value="NZ_FRBI01000018.1"/>
</dbReference>
<protein>
    <recommendedName>
        <fullName evidence="3">Epimerase</fullName>
    </recommendedName>
</protein>
<dbReference type="STRING" id="310782.SAMN05216499_11882"/>
<evidence type="ECO:0000313" key="2">
    <source>
        <dbReference type="Proteomes" id="UP000184111"/>
    </source>
</evidence>
<dbReference type="OrthoDB" id="9798632at2"/>
<dbReference type="PANTHER" id="PTHR14097">
    <property type="entry name" value="OXIDOREDUCTASE HTATIP2"/>
    <property type="match status" value="1"/>
</dbReference>
<dbReference type="PANTHER" id="PTHR14097:SF8">
    <property type="entry name" value="NAD(P)-BINDING DOMAIN-CONTAINING PROTEIN"/>
    <property type="match status" value="1"/>
</dbReference>